<organism evidence="1 2">
    <name type="scientific">Prosthecobacter dejongeii</name>
    <dbReference type="NCBI Taxonomy" id="48465"/>
    <lineage>
        <taxon>Bacteria</taxon>
        <taxon>Pseudomonadati</taxon>
        <taxon>Verrucomicrobiota</taxon>
        <taxon>Verrucomicrobiia</taxon>
        <taxon>Verrucomicrobiales</taxon>
        <taxon>Verrucomicrobiaceae</taxon>
        <taxon>Prosthecobacter</taxon>
    </lineage>
</organism>
<dbReference type="EMBL" id="JACHIF010000012">
    <property type="protein sequence ID" value="MBB5040177.1"/>
    <property type="molecule type" value="Genomic_DNA"/>
</dbReference>
<evidence type="ECO:0000313" key="2">
    <source>
        <dbReference type="Proteomes" id="UP000534294"/>
    </source>
</evidence>
<gene>
    <name evidence="1" type="ORF">HNQ64_004458</name>
</gene>
<evidence type="ECO:0000313" key="1">
    <source>
        <dbReference type="EMBL" id="MBB5040177.1"/>
    </source>
</evidence>
<name>A0A7W7YQ54_9BACT</name>
<dbReference type="AlphaFoldDB" id="A0A7W7YQ54"/>
<reference evidence="1 2" key="1">
    <citation type="submission" date="2020-08" db="EMBL/GenBank/DDBJ databases">
        <title>Genomic Encyclopedia of Type Strains, Phase IV (KMG-IV): sequencing the most valuable type-strain genomes for metagenomic binning, comparative biology and taxonomic classification.</title>
        <authorList>
            <person name="Goeker M."/>
        </authorList>
    </citation>
    <scope>NUCLEOTIDE SEQUENCE [LARGE SCALE GENOMIC DNA]</scope>
    <source>
        <strain evidence="1 2">DSM 12251</strain>
    </source>
</reference>
<dbReference type="Proteomes" id="UP000534294">
    <property type="component" value="Unassembled WGS sequence"/>
</dbReference>
<keyword evidence="2" id="KW-1185">Reference proteome</keyword>
<accession>A0A7W7YQ54</accession>
<sequence>MKAASRILLVAALMISIGLHWAVMQSAAWVGMAVTYSVKTGSVVQGLSDTFDGEHACPLCHMVKEGTKDPQPNDDSVPTKMVKELKLHLAVASIPKFVFQKLPGIEWITISQTGHARPFTPESPPPRSGVLA</sequence>
<protein>
    <submittedName>
        <fullName evidence="1">Uncharacterized protein</fullName>
    </submittedName>
</protein>
<proteinExistence type="predicted"/>
<dbReference type="RefSeq" id="WP_184212722.1">
    <property type="nucleotide sequence ID" value="NZ_JACHIF010000012.1"/>
</dbReference>
<comment type="caution">
    <text evidence="1">The sequence shown here is derived from an EMBL/GenBank/DDBJ whole genome shotgun (WGS) entry which is preliminary data.</text>
</comment>